<accession>A0A1R0H7E9</accession>
<comment type="caution">
    <text evidence="1">The sequence shown here is derived from an EMBL/GenBank/DDBJ whole genome shotgun (WGS) entry which is preliminary data.</text>
</comment>
<evidence type="ECO:0000313" key="1">
    <source>
        <dbReference type="EMBL" id="OLY85110.1"/>
    </source>
</evidence>
<dbReference type="Proteomes" id="UP000187455">
    <property type="component" value="Unassembled WGS sequence"/>
</dbReference>
<protein>
    <submittedName>
        <fullName evidence="1">Uncharacterized protein</fullName>
    </submittedName>
</protein>
<sequence>MMLTIVKAAPEYFPVVSPKLSNASDNDPNNIEKLSHDKNVLSFAKNTFGSIRAGTWIILVCPASVGSSVFDDPGILKSCTGNGGNCLATNPSSE</sequence>
<reference evidence="1 2" key="1">
    <citation type="journal article" date="2016" name="Mol. Biol. Evol.">
        <title>Genome-Wide Survey of Gut Fungi (Harpellales) Reveals the First Horizontally Transferred Ubiquitin Gene from a Mosquito Host.</title>
        <authorList>
            <person name="Wang Y."/>
            <person name="White M.M."/>
            <person name="Kvist S."/>
            <person name="Moncalvo J.M."/>
        </authorList>
    </citation>
    <scope>NUCLEOTIDE SEQUENCE [LARGE SCALE GENOMIC DNA]</scope>
    <source>
        <strain evidence="1 2">ALG-7-W6</strain>
    </source>
</reference>
<evidence type="ECO:0000313" key="2">
    <source>
        <dbReference type="Proteomes" id="UP000187455"/>
    </source>
</evidence>
<dbReference type="OrthoDB" id="10541086at2759"/>
<proteinExistence type="predicted"/>
<dbReference type="EMBL" id="LSSL01000232">
    <property type="protein sequence ID" value="OLY85110.1"/>
    <property type="molecule type" value="Genomic_DNA"/>
</dbReference>
<dbReference type="AlphaFoldDB" id="A0A1R0H7E9"/>
<organism evidence="1 2">
    <name type="scientific">Smittium mucronatum</name>
    <dbReference type="NCBI Taxonomy" id="133383"/>
    <lineage>
        <taxon>Eukaryota</taxon>
        <taxon>Fungi</taxon>
        <taxon>Fungi incertae sedis</taxon>
        <taxon>Zoopagomycota</taxon>
        <taxon>Kickxellomycotina</taxon>
        <taxon>Harpellomycetes</taxon>
        <taxon>Harpellales</taxon>
        <taxon>Legeriomycetaceae</taxon>
        <taxon>Smittium</taxon>
    </lineage>
</organism>
<gene>
    <name evidence="1" type="ORF">AYI68_g712</name>
</gene>
<name>A0A1R0H7E9_9FUNG</name>
<keyword evidence="2" id="KW-1185">Reference proteome</keyword>